<sequence>MIRVRVAGDIAALTFDAPERLNAVDAPMLADLTAALERLDADPGVRVITLTGAGRGFCAGASLAVPADGPLEIDTATLYAAGRAVAAMTATRTPMLALVNGVAAGVGVSFALAADYVLASEAASFMLAFTKIGLMPDGGATALVAASIGRARAMRLALTAERLPAATAAQWGLIAEVVPTAEFAARSAVLARELAASAPLATGATKTAINAASLDLAAAIGREETGQEALLHTADFREGVGAFNGKRAARFHGA</sequence>
<dbReference type="SUPFAM" id="SSF52096">
    <property type="entry name" value="ClpP/crotonase"/>
    <property type="match status" value="1"/>
</dbReference>
<gene>
    <name evidence="3" type="ORF">GCM10009810_38510</name>
</gene>
<dbReference type="InterPro" id="IPR014748">
    <property type="entry name" value="Enoyl-CoA_hydra_C"/>
</dbReference>
<protein>
    <submittedName>
        <fullName evidence="3">Enoyl-CoA hydratase</fullName>
    </submittedName>
</protein>
<keyword evidence="2" id="KW-0812">Transmembrane</keyword>
<proteinExistence type="inferred from homology"/>
<dbReference type="PANTHER" id="PTHR43459">
    <property type="entry name" value="ENOYL-COA HYDRATASE"/>
    <property type="match status" value="1"/>
</dbReference>
<comment type="caution">
    <text evidence="3">The sequence shown here is derived from an EMBL/GenBank/DDBJ whole genome shotgun (WGS) entry which is preliminary data.</text>
</comment>
<evidence type="ECO:0000313" key="4">
    <source>
        <dbReference type="Proteomes" id="UP001501475"/>
    </source>
</evidence>
<dbReference type="Gene3D" id="3.90.226.10">
    <property type="entry name" value="2-enoyl-CoA Hydratase, Chain A, domain 1"/>
    <property type="match status" value="1"/>
</dbReference>
<dbReference type="Pfam" id="PF00378">
    <property type="entry name" value="ECH_1"/>
    <property type="match status" value="1"/>
</dbReference>
<organism evidence="3 4">
    <name type="scientific">Nostocoides vanveenii</name>
    <dbReference type="NCBI Taxonomy" id="330835"/>
    <lineage>
        <taxon>Bacteria</taxon>
        <taxon>Bacillati</taxon>
        <taxon>Actinomycetota</taxon>
        <taxon>Actinomycetes</taxon>
        <taxon>Micrococcales</taxon>
        <taxon>Intrasporangiaceae</taxon>
        <taxon>Nostocoides</taxon>
    </lineage>
</organism>
<dbReference type="InterPro" id="IPR001753">
    <property type="entry name" value="Enoyl-CoA_hydra/iso"/>
</dbReference>
<evidence type="ECO:0000313" key="3">
    <source>
        <dbReference type="EMBL" id="GAA1777810.1"/>
    </source>
</evidence>
<dbReference type="EMBL" id="BAAAPN010000107">
    <property type="protein sequence ID" value="GAA1777810.1"/>
    <property type="molecule type" value="Genomic_DNA"/>
</dbReference>
<keyword evidence="2" id="KW-1133">Transmembrane helix</keyword>
<keyword evidence="4" id="KW-1185">Reference proteome</keyword>
<dbReference type="InterPro" id="IPR029045">
    <property type="entry name" value="ClpP/crotonase-like_dom_sf"/>
</dbReference>
<dbReference type="CDD" id="cd06558">
    <property type="entry name" value="crotonase-like"/>
    <property type="match status" value="1"/>
</dbReference>
<reference evidence="4" key="1">
    <citation type="journal article" date="2019" name="Int. J. Syst. Evol. Microbiol.">
        <title>The Global Catalogue of Microorganisms (GCM) 10K type strain sequencing project: providing services to taxonomists for standard genome sequencing and annotation.</title>
        <authorList>
            <consortium name="The Broad Institute Genomics Platform"/>
            <consortium name="The Broad Institute Genome Sequencing Center for Infectious Disease"/>
            <person name="Wu L."/>
            <person name="Ma J."/>
        </authorList>
    </citation>
    <scope>NUCLEOTIDE SEQUENCE [LARGE SCALE GENOMIC DNA]</scope>
    <source>
        <strain evidence="4">JCM 15591</strain>
    </source>
</reference>
<feature type="transmembrane region" description="Helical" evidence="2">
    <location>
        <begin position="97"/>
        <end position="119"/>
    </location>
</feature>
<dbReference type="Proteomes" id="UP001501475">
    <property type="component" value="Unassembled WGS sequence"/>
</dbReference>
<evidence type="ECO:0000256" key="2">
    <source>
        <dbReference type="SAM" id="Phobius"/>
    </source>
</evidence>
<evidence type="ECO:0000256" key="1">
    <source>
        <dbReference type="ARBA" id="ARBA00005254"/>
    </source>
</evidence>
<name>A0ABP4XJA4_9MICO</name>
<comment type="similarity">
    <text evidence="1">Belongs to the enoyl-CoA hydratase/isomerase family.</text>
</comment>
<dbReference type="RefSeq" id="WP_344069592.1">
    <property type="nucleotide sequence ID" value="NZ_BAAAPN010000107.1"/>
</dbReference>
<keyword evidence="2" id="KW-0472">Membrane</keyword>
<dbReference type="Gene3D" id="1.10.12.10">
    <property type="entry name" value="Lyase 2-enoyl-coa Hydratase, Chain A, domain 2"/>
    <property type="match status" value="1"/>
</dbReference>
<accession>A0ABP4XJA4</accession>
<dbReference type="PANTHER" id="PTHR43459:SF1">
    <property type="entry name" value="EG:BACN32G11.4 PROTEIN"/>
    <property type="match status" value="1"/>
</dbReference>